<protein>
    <submittedName>
        <fullName evidence="1">Uncharacterized protein</fullName>
    </submittedName>
</protein>
<feature type="non-terminal residue" evidence="1">
    <location>
        <position position="1"/>
    </location>
</feature>
<dbReference type="AlphaFoldDB" id="A0A0F9AX68"/>
<accession>A0A0F9AX68</accession>
<comment type="caution">
    <text evidence="1">The sequence shown here is derived from an EMBL/GenBank/DDBJ whole genome shotgun (WGS) entry which is preliminary data.</text>
</comment>
<proteinExistence type="predicted"/>
<name>A0A0F9AX68_9ZZZZ</name>
<organism evidence="1">
    <name type="scientific">marine sediment metagenome</name>
    <dbReference type="NCBI Taxonomy" id="412755"/>
    <lineage>
        <taxon>unclassified sequences</taxon>
        <taxon>metagenomes</taxon>
        <taxon>ecological metagenomes</taxon>
    </lineage>
</organism>
<reference evidence="1" key="1">
    <citation type="journal article" date="2015" name="Nature">
        <title>Complex archaea that bridge the gap between prokaryotes and eukaryotes.</title>
        <authorList>
            <person name="Spang A."/>
            <person name="Saw J.H."/>
            <person name="Jorgensen S.L."/>
            <person name="Zaremba-Niedzwiedzka K."/>
            <person name="Martijn J."/>
            <person name="Lind A.E."/>
            <person name="van Eijk R."/>
            <person name="Schleper C."/>
            <person name="Guy L."/>
            <person name="Ettema T.J."/>
        </authorList>
    </citation>
    <scope>NUCLEOTIDE SEQUENCE</scope>
</reference>
<evidence type="ECO:0000313" key="1">
    <source>
        <dbReference type="EMBL" id="KKK82964.1"/>
    </source>
</evidence>
<dbReference type="EMBL" id="LAZR01052437">
    <property type="protein sequence ID" value="KKK82964.1"/>
    <property type="molecule type" value="Genomic_DNA"/>
</dbReference>
<sequence>SKIIAGQMYCQEDAEKMPRNLQEDAKKPETGFIDQLKANGHSPESYKPMNATFVLSFIFGWLKKNGKDVMLPAGSMDWDKIPGEIYGIAKYIGQIVTPIRLPMILGYIRDQKGFIYGPCSPFVLKLVKQWNKDNIEAVEEL</sequence>
<gene>
    <name evidence="1" type="ORF">LCGC14_2798100</name>
</gene>